<name>A0AAD7I0C8_9AGAR</name>
<dbReference type="InterPro" id="IPR027417">
    <property type="entry name" value="P-loop_NTPase"/>
</dbReference>
<feature type="region of interest" description="Disordered" evidence="1">
    <location>
        <begin position="1"/>
        <end position="27"/>
    </location>
</feature>
<reference evidence="2" key="1">
    <citation type="submission" date="2023-03" db="EMBL/GenBank/DDBJ databases">
        <title>Massive genome expansion in bonnet fungi (Mycena s.s.) driven by repeated elements and novel gene families across ecological guilds.</title>
        <authorList>
            <consortium name="Lawrence Berkeley National Laboratory"/>
            <person name="Harder C.B."/>
            <person name="Miyauchi S."/>
            <person name="Viragh M."/>
            <person name="Kuo A."/>
            <person name="Thoen E."/>
            <person name="Andreopoulos B."/>
            <person name="Lu D."/>
            <person name="Skrede I."/>
            <person name="Drula E."/>
            <person name="Henrissat B."/>
            <person name="Morin E."/>
            <person name="Kohler A."/>
            <person name="Barry K."/>
            <person name="LaButti K."/>
            <person name="Morin E."/>
            <person name="Salamov A."/>
            <person name="Lipzen A."/>
            <person name="Mereny Z."/>
            <person name="Hegedus B."/>
            <person name="Baldrian P."/>
            <person name="Stursova M."/>
            <person name="Weitz H."/>
            <person name="Taylor A."/>
            <person name="Grigoriev I.V."/>
            <person name="Nagy L.G."/>
            <person name="Martin F."/>
            <person name="Kauserud H."/>
        </authorList>
    </citation>
    <scope>NUCLEOTIDE SEQUENCE</scope>
    <source>
        <strain evidence="2">CBHHK182m</strain>
    </source>
</reference>
<evidence type="ECO:0000256" key="1">
    <source>
        <dbReference type="SAM" id="MobiDB-lite"/>
    </source>
</evidence>
<gene>
    <name evidence="2" type="ORF">B0H16DRAFT_1732966</name>
</gene>
<evidence type="ECO:0000313" key="2">
    <source>
        <dbReference type="EMBL" id="KAJ7732189.1"/>
    </source>
</evidence>
<comment type="caution">
    <text evidence="2">The sequence shown here is derived from an EMBL/GenBank/DDBJ whole genome shotgun (WGS) entry which is preliminary data.</text>
</comment>
<keyword evidence="3" id="KW-1185">Reference proteome</keyword>
<accession>A0AAD7I0C8</accession>
<organism evidence="2 3">
    <name type="scientific">Mycena metata</name>
    <dbReference type="NCBI Taxonomy" id="1033252"/>
    <lineage>
        <taxon>Eukaryota</taxon>
        <taxon>Fungi</taxon>
        <taxon>Dikarya</taxon>
        <taxon>Basidiomycota</taxon>
        <taxon>Agaricomycotina</taxon>
        <taxon>Agaricomycetes</taxon>
        <taxon>Agaricomycetidae</taxon>
        <taxon>Agaricales</taxon>
        <taxon>Marasmiineae</taxon>
        <taxon>Mycenaceae</taxon>
        <taxon>Mycena</taxon>
    </lineage>
</organism>
<dbReference type="Gene3D" id="3.40.50.300">
    <property type="entry name" value="P-loop containing nucleotide triphosphate hydrolases"/>
    <property type="match status" value="1"/>
</dbReference>
<sequence length="180" mass="19901">MGAISHDPGSLTANTERRTSERQKSVLQVRAQHRRSFEFREGPQVERFCGSLEAIAYLGLDTVFVLALTQHFGASSVPSVLASTWNQAHRLLNIYSTIIVNNSVTSQPAYLLHLLSSDTAAGTTINSWKVTLLGGGVGKTALADRYTMNHYWDEPEPDGPAPEPAYRKQLTVDDHMCSWK</sequence>
<proteinExistence type="predicted"/>
<dbReference type="Proteomes" id="UP001215598">
    <property type="component" value="Unassembled WGS sequence"/>
</dbReference>
<evidence type="ECO:0000313" key="3">
    <source>
        <dbReference type="Proteomes" id="UP001215598"/>
    </source>
</evidence>
<protein>
    <submittedName>
        <fullName evidence="2">Uncharacterized protein</fullName>
    </submittedName>
</protein>
<dbReference type="EMBL" id="JARKIB010000147">
    <property type="protein sequence ID" value="KAJ7732189.1"/>
    <property type="molecule type" value="Genomic_DNA"/>
</dbReference>
<dbReference type="AlphaFoldDB" id="A0AAD7I0C8"/>
<feature type="compositionally biased region" description="Basic and acidic residues" evidence="1">
    <location>
        <begin position="15"/>
        <end position="24"/>
    </location>
</feature>